<name>A0ACB9FIV1_ARCLA</name>
<accession>A0ACB9FIV1</accession>
<dbReference type="Proteomes" id="UP001055879">
    <property type="component" value="Linkage Group LG01"/>
</dbReference>
<proteinExistence type="predicted"/>
<reference evidence="2" key="1">
    <citation type="journal article" date="2022" name="Mol. Ecol. Resour.">
        <title>The genomes of chicory, endive, great burdock and yacon provide insights into Asteraceae palaeo-polyploidization history and plant inulin production.</title>
        <authorList>
            <person name="Fan W."/>
            <person name="Wang S."/>
            <person name="Wang H."/>
            <person name="Wang A."/>
            <person name="Jiang F."/>
            <person name="Liu H."/>
            <person name="Zhao H."/>
            <person name="Xu D."/>
            <person name="Zhang Y."/>
        </authorList>
    </citation>
    <scope>NUCLEOTIDE SEQUENCE [LARGE SCALE GENOMIC DNA]</scope>
    <source>
        <strain evidence="2">cv. Niubang</strain>
    </source>
</reference>
<gene>
    <name evidence="1" type="ORF">L6452_01939</name>
</gene>
<keyword evidence="2" id="KW-1185">Reference proteome</keyword>
<sequence>MGNQEVVGLENLALDVLVAFKKTQVALLQVVEVNLENLEKTQISNLFGVEIVAVITIDRIQQQSKQRGPKSISNRTRVVPPPEPVKPKGVQLVQSEKQQHKLEIMEEDLSMDRRFVTDLDCNKLPDQVLYLLD</sequence>
<comment type="caution">
    <text evidence="1">The sequence shown here is derived from an EMBL/GenBank/DDBJ whole genome shotgun (WGS) entry which is preliminary data.</text>
</comment>
<dbReference type="EMBL" id="CM042047">
    <property type="protein sequence ID" value="KAI3770795.1"/>
    <property type="molecule type" value="Genomic_DNA"/>
</dbReference>
<evidence type="ECO:0000313" key="1">
    <source>
        <dbReference type="EMBL" id="KAI3770795.1"/>
    </source>
</evidence>
<protein>
    <submittedName>
        <fullName evidence="1">Uncharacterized protein</fullName>
    </submittedName>
</protein>
<evidence type="ECO:0000313" key="2">
    <source>
        <dbReference type="Proteomes" id="UP001055879"/>
    </source>
</evidence>
<reference evidence="1 2" key="2">
    <citation type="journal article" date="2022" name="Mol. Ecol. Resour.">
        <title>The genomes of chicory, endive, great burdock and yacon provide insights into Asteraceae paleo-polyploidization history and plant inulin production.</title>
        <authorList>
            <person name="Fan W."/>
            <person name="Wang S."/>
            <person name="Wang H."/>
            <person name="Wang A."/>
            <person name="Jiang F."/>
            <person name="Liu H."/>
            <person name="Zhao H."/>
            <person name="Xu D."/>
            <person name="Zhang Y."/>
        </authorList>
    </citation>
    <scope>NUCLEOTIDE SEQUENCE [LARGE SCALE GENOMIC DNA]</scope>
    <source>
        <strain evidence="2">cv. Niubang</strain>
    </source>
</reference>
<organism evidence="1 2">
    <name type="scientific">Arctium lappa</name>
    <name type="common">Greater burdock</name>
    <name type="synonym">Lappa major</name>
    <dbReference type="NCBI Taxonomy" id="4217"/>
    <lineage>
        <taxon>Eukaryota</taxon>
        <taxon>Viridiplantae</taxon>
        <taxon>Streptophyta</taxon>
        <taxon>Embryophyta</taxon>
        <taxon>Tracheophyta</taxon>
        <taxon>Spermatophyta</taxon>
        <taxon>Magnoliopsida</taxon>
        <taxon>eudicotyledons</taxon>
        <taxon>Gunneridae</taxon>
        <taxon>Pentapetalae</taxon>
        <taxon>asterids</taxon>
        <taxon>campanulids</taxon>
        <taxon>Asterales</taxon>
        <taxon>Asteraceae</taxon>
        <taxon>Carduoideae</taxon>
        <taxon>Cardueae</taxon>
        <taxon>Arctiinae</taxon>
        <taxon>Arctium</taxon>
    </lineage>
</organism>